<dbReference type="InterPro" id="IPR029033">
    <property type="entry name" value="His_PPase_superfam"/>
</dbReference>
<name>A0ABV5VTV8_9BACL</name>
<feature type="region of interest" description="Disordered" evidence="1">
    <location>
        <begin position="12"/>
        <end position="33"/>
    </location>
</feature>
<dbReference type="PANTHER" id="PTHR48100">
    <property type="entry name" value="BROAD-SPECIFICITY PHOSPHATASE YOR283W-RELATED"/>
    <property type="match status" value="1"/>
</dbReference>
<protein>
    <submittedName>
        <fullName evidence="2">Histidine phosphatase family protein</fullName>
    </submittedName>
</protein>
<sequence>MTIRIYIVRHAQPASQEPGYPGGPNPPLGQKGRMQAERVGRQMSQWGIDALYSSCMQRTLETARPIRERTGVPWSVWPALGETDRRGWPVIREKLARGESPESPEQIALRREHPNHVPLSALGEGFGPFETNQPFPWPEQWWLPLENETREQTYERADEAIRHLLRLHRGDGDIRIAVICHGAFGSVLLTRLMQCPPSDSNLFNQAHAAISAVDLFDDSTQLRFLNYVGHLSPDEVTEGVNFDFGQAD</sequence>
<dbReference type="Gene3D" id="3.40.50.1240">
    <property type="entry name" value="Phosphoglycerate mutase-like"/>
    <property type="match status" value="1"/>
</dbReference>
<evidence type="ECO:0000256" key="1">
    <source>
        <dbReference type="SAM" id="MobiDB-lite"/>
    </source>
</evidence>
<keyword evidence="3" id="KW-1185">Reference proteome</keyword>
<reference evidence="2 3" key="1">
    <citation type="submission" date="2024-09" db="EMBL/GenBank/DDBJ databases">
        <authorList>
            <person name="Sun Q."/>
            <person name="Mori K."/>
        </authorList>
    </citation>
    <scope>NUCLEOTIDE SEQUENCE [LARGE SCALE GENOMIC DNA]</scope>
    <source>
        <strain evidence="2 3">JCM 12520</strain>
    </source>
</reference>
<dbReference type="EMBL" id="JBHMAG010000007">
    <property type="protein sequence ID" value="MFB9751722.1"/>
    <property type="molecule type" value="Genomic_DNA"/>
</dbReference>
<organism evidence="2 3">
    <name type="scientific">Paenibacillus hodogayensis</name>
    <dbReference type="NCBI Taxonomy" id="279208"/>
    <lineage>
        <taxon>Bacteria</taxon>
        <taxon>Bacillati</taxon>
        <taxon>Bacillota</taxon>
        <taxon>Bacilli</taxon>
        <taxon>Bacillales</taxon>
        <taxon>Paenibacillaceae</taxon>
        <taxon>Paenibacillus</taxon>
    </lineage>
</organism>
<dbReference type="InterPro" id="IPR050275">
    <property type="entry name" value="PGM_Phosphatase"/>
</dbReference>
<comment type="caution">
    <text evidence="2">The sequence shown here is derived from an EMBL/GenBank/DDBJ whole genome shotgun (WGS) entry which is preliminary data.</text>
</comment>
<dbReference type="Pfam" id="PF00300">
    <property type="entry name" value="His_Phos_1"/>
    <property type="match status" value="2"/>
</dbReference>
<dbReference type="CDD" id="cd07067">
    <property type="entry name" value="HP_PGM_like"/>
    <property type="match status" value="1"/>
</dbReference>
<dbReference type="Proteomes" id="UP001589619">
    <property type="component" value="Unassembled WGS sequence"/>
</dbReference>
<gene>
    <name evidence="2" type="ORF">ACFFNY_09080</name>
</gene>
<dbReference type="RefSeq" id="WP_344912528.1">
    <property type="nucleotide sequence ID" value="NZ_BAAAYO010000010.1"/>
</dbReference>
<proteinExistence type="predicted"/>
<evidence type="ECO:0000313" key="3">
    <source>
        <dbReference type="Proteomes" id="UP001589619"/>
    </source>
</evidence>
<dbReference type="PANTHER" id="PTHR48100:SF1">
    <property type="entry name" value="HISTIDINE PHOSPHATASE FAMILY PROTEIN-RELATED"/>
    <property type="match status" value="1"/>
</dbReference>
<dbReference type="InterPro" id="IPR013078">
    <property type="entry name" value="His_Pase_superF_clade-1"/>
</dbReference>
<dbReference type="SUPFAM" id="SSF53254">
    <property type="entry name" value="Phosphoglycerate mutase-like"/>
    <property type="match status" value="1"/>
</dbReference>
<accession>A0ABV5VTV8</accession>
<evidence type="ECO:0000313" key="2">
    <source>
        <dbReference type="EMBL" id="MFB9751722.1"/>
    </source>
</evidence>
<dbReference type="SMART" id="SM00855">
    <property type="entry name" value="PGAM"/>
    <property type="match status" value="1"/>
</dbReference>